<dbReference type="RefSeq" id="WP_194039048.1">
    <property type="nucleotide sequence ID" value="NZ_CP063373.1"/>
</dbReference>
<gene>
    <name evidence="2" type="ORF">IM697_29025</name>
</gene>
<dbReference type="AlphaFoldDB" id="A0A7M2SEK0"/>
<dbReference type="InterPro" id="IPR018713">
    <property type="entry name" value="MPAB/Lcp_cat_dom"/>
</dbReference>
<proteinExistence type="predicted"/>
<dbReference type="GO" id="GO:0016491">
    <property type="term" value="F:oxidoreductase activity"/>
    <property type="evidence" value="ECO:0007669"/>
    <property type="project" value="InterPro"/>
</dbReference>
<reference evidence="2 3" key="1">
    <citation type="submission" date="2020-10" db="EMBL/GenBank/DDBJ databases">
        <title>Streptomyces ferrugineus complate genome analysis.</title>
        <authorList>
            <person name="Anwar N."/>
        </authorList>
    </citation>
    <scope>NUCLEOTIDE SEQUENCE [LARGE SCALE GENOMIC DNA]</scope>
    <source>
        <strain evidence="2 3">CCTCC AA2014009</strain>
    </source>
</reference>
<dbReference type="EMBL" id="CP063373">
    <property type="protein sequence ID" value="QOV34175.1"/>
    <property type="molecule type" value="Genomic_DNA"/>
</dbReference>
<keyword evidence="3" id="KW-1185">Reference proteome</keyword>
<evidence type="ECO:0000259" key="1">
    <source>
        <dbReference type="Pfam" id="PF09995"/>
    </source>
</evidence>
<dbReference type="Pfam" id="PF09995">
    <property type="entry name" value="MPAB_Lcp_cat"/>
    <property type="match status" value="1"/>
</dbReference>
<evidence type="ECO:0000313" key="3">
    <source>
        <dbReference type="Proteomes" id="UP000594205"/>
    </source>
</evidence>
<name>A0A7M2SEK0_9ACTN</name>
<dbReference type="KEGG" id="sfeu:IM697_29025"/>
<evidence type="ECO:0000313" key="2">
    <source>
        <dbReference type="EMBL" id="QOV34175.1"/>
    </source>
</evidence>
<organism evidence="2 3">
    <name type="scientific">Streptomyces ferrugineus</name>
    <dbReference type="NCBI Taxonomy" id="1413221"/>
    <lineage>
        <taxon>Bacteria</taxon>
        <taxon>Bacillati</taxon>
        <taxon>Actinomycetota</taxon>
        <taxon>Actinomycetes</taxon>
        <taxon>Kitasatosporales</taxon>
        <taxon>Streptomycetaceae</taxon>
        <taxon>Streptomyces</taxon>
    </lineage>
</organism>
<sequence length="375" mass="41926">MAATDKAPEAVSRVNRVVTKERLLGTESRWRRFGEPTPAGGSLKEDGTPDYGVFGPGSVAWEVLLHPATIFFQSPAQFILQLTYKPILAGVRDWDPISRKARKGELTIFDLFDRAQRNSGIHTPMWLGDTATARRVAKHLHNIHAKVAGDVIDIGHPELGGYDANGPREAMWAALTEMHTMLWVYENLAFRNGRPPRRLPPEQRDKYIAEVADYCRLFDSPEGEIATTMAELKALYDKYDELFKPSRTMGIIPATGQSFHTIQKASVKKNFHISQLRVHAQLVLSQKIFAYPIMGAASGKTRRNMGVGPFKDKVAVASTKFMLPLIWLAQQPCVERRMMRIMWGPDAVKLIESARALHDRAKQGQLGDAADEVVA</sequence>
<accession>A0A7M2SEK0</accession>
<dbReference type="Proteomes" id="UP000594205">
    <property type="component" value="Chromosome"/>
</dbReference>
<protein>
    <submittedName>
        <fullName evidence="2">DUF2236 domain-containing protein</fullName>
    </submittedName>
</protein>
<feature type="domain" description="ER-bound oxygenase mpaB/mpaB'/Rubber oxygenase catalytic" evidence="1">
    <location>
        <begin position="61"/>
        <end position="248"/>
    </location>
</feature>